<dbReference type="AlphaFoldDB" id="A0A927MHX2"/>
<accession>A0A927MHX2</accession>
<protein>
    <submittedName>
        <fullName evidence="2">Uncharacterized protein</fullName>
    </submittedName>
</protein>
<gene>
    <name evidence="2" type="ORF">H4683_002011</name>
</gene>
<comment type="caution">
    <text evidence="2">The sequence shown here is derived from an EMBL/GenBank/DDBJ whole genome shotgun (WGS) entry which is preliminary data.</text>
</comment>
<evidence type="ECO:0000256" key="1">
    <source>
        <dbReference type="SAM" id="MobiDB-lite"/>
    </source>
</evidence>
<sequence>MSKEKTPEELRKEKEQLKIQDQKTENVFEDKSHVPSEQNRFKDTENPRSQRN</sequence>
<dbReference type="RefSeq" id="WP_192598676.1">
    <property type="nucleotide sequence ID" value="NZ_JADBEL010000009.1"/>
</dbReference>
<evidence type="ECO:0000313" key="2">
    <source>
        <dbReference type="EMBL" id="MBE1554933.1"/>
    </source>
</evidence>
<name>A0A927MHX2_9BACL</name>
<organism evidence="2 3">
    <name type="scientific">Sporosarcina limicola</name>
    <dbReference type="NCBI Taxonomy" id="34101"/>
    <lineage>
        <taxon>Bacteria</taxon>
        <taxon>Bacillati</taxon>
        <taxon>Bacillota</taxon>
        <taxon>Bacilli</taxon>
        <taxon>Bacillales</taxon>
        <taxon>Caryophanaceae</taxon>
        <taxon>Sporosarcina</taxon>
    </lineage>
</organism>
<keyword evidence="3" id="KW-1185">Reference proteome</keyword>
<dbReference type="Proteomes" id="UP000658225">
    <property type="component" value="Unassembled WGS sequence"/>
</dbReference>
<evidence type="ECO:0000313" key="3">
    <source>
        <dbReference type="Proteomes" id="UP000658225"/>
    </source>
</evidence>
<reference evidence="2" key="1">
    <citation type="submission" date="2020-10" db="EMBL/GenBank/DDBJ databases">
        <title>Genomic Encyclopedia of Type Strains, Phase IV (KMG-IV): sequencing the most valuable type-strain genomes for metagenomic binning, comparative biology and taxonomic classification.</title>
        <authorList>
            <person name="Goeker M."/>
        </authorList>
    </citation>
    <scope>NUCLEOTIDE SEQUENCE</scope>
    <source>
        <strain evidence="2">DSM 13886</strain>
    </source>
</reference>
<dbReference type="EMBL" id="JADBEL010000009">
    <property type="protein sequence ID" value="MBE1554933.1"/>
    <property type="molecule type" value="Genomic_DNA"/>
</dbReference>
<proteinExistence type="predicted"/>
<feature type="region of interest" description="Disordered" evidence="1">
    <location>
        <begin position="1"/>
        <end position="52"/>
    </location>
</feature>